<name>A0ABX1R171_9ALTE</name>
<reference evidence="1 2" key="1">
    <citation type="submission" date="2020-03" db="EMBL/GenBank/DDBJ databases">
        <title>Alteromonas ponticola sp. nov., isolated from seawater.</title>
        <authorList>
            <person name="Yoon J.-H."/>
            <person name="Kim Y.-O."/>
        </authorList>
    </citation>
    <scope>NUCLEOTIDE SEQUENCE [LARGE SCALE GENOMIC DNA]</scope>
    <source>
        <strain evidence="1 2">MYP5</strain>
    </source>
</reference>
<evidence type="ECO:0000313" key="2">
    <source>
        <dbReference type="Proteomes" id="UP000709336"/>
    </source>
</evidence>
<comment type="caution">
    <text evidence="1">The sequence shown here is derived from an EMBL/GenBank/DDBJ whole genome shotgun (WGS) entry which is preliminary data.</text>
</comment>
<evidence type="ECO:0000313" key="1">
    <source>
        <dbReference type="EMBL" id="NMH59341.1"/>
    </source>
</evidence>
<accession>A0ABX1R171</accession>
<dbReference type="EMBL" id="JAATNW010000002">
    <property type="protein sequence ID" value="NMH59341.1"/>
    <property type="molecule type" value="Genomic_DNA"/>
</dbReference>
<proteinExistence type="predicted"/>
<dbReference type="Pfam" id="PF11101">
    <property type="entry name" value="DUF2884"/>
    <property type="match status" value="1"/>
</dbReference>
<dbReference type="RefSeq" id="WP_169209895.1">
    <property type="nucleotide sequence ID" value="NZ_JAATNW010000002.1"/>
</dbReference>
<dbReference type="InterPro" id="IPR021307">
    <property type="entry name" value="DUF2884"/>
</dbReference>
<sequence length="267" mass="30126">MNVKSLFIFALLTLVCLFDLQKPVRAEFTCDIDFAYGILVTQDQLRVLDESRTVMQINNQSQLFVEGRWIKLTDDDTDLLHEYASGLHYIIPKMIILATEGVELAIETIDHVYLGLVGSDHESYEKIRMAMERVQQKVKDKFRHTGPYYAIGPGSLESVDEFVDSEIEAQLEEAISTSIGGILSAIGGINTTDPELSSEKVEQISRQLEEMGKQIDKDVGPRASTLKNKAKWFCDTLTDLNKAEDQLRRNIPQLKAIDVITADKWKG</sequence>
<gene>
    <name evidence="1" type="ORF">HCJ96_04815</name>
</gene>
<dbReference type="Proteomes" id="UP000709336">
    <property type="component" value="Unassembled WGS sequence"/>
</dbReference>
<keyword evidence="2" id="KW-1185">Reference proteome</keyword>
<organism evidence="1 2">
    <name type="scientific">Alteromonas ponticola</name>
    <dbReference type="NCBI Taxonomy" id="2720613"/>
    <lineage>
        <taxon>Bacteria</taxon>
        <taxon>Pseudomonadati</taxon>
        <taxon>Pseudomonadota</taxon>
        <taxon>Gammaproteobacteria</taxon>
        <taxon>Alteromonadales</taxon>
        <taxon>Alteromonadaceae</taxon>
        <taxon>Alteromonas/Salinimonas group</taxon>
        <taxon>Alteromonas</taxon>
    </lineage>
</organism>
<protein>
    <submittedName>
        <fullName evidence="1">YggN family protein</fullName>
    </submittedName>
</protein>